<proteinExistence type="predicted"/>
<evidence type="ECO:0000313" key="6">
    <source>
        <dbReference type="RefSeq" id="XP_041443109.1"/>
    </source>
</evidence>
<dbReference type="Proteomes" id="UP000186698">
    <property type="component" value="Chromosome 3L"/>
</dbReference>
<accession>A0A8J1MMV6</accession>
<dbReference type="RefSeq" id="XP_041443109.1">
    <property type="nucleotide sequence ID" value="XM_041587175.1"/>
</dbReference>
<dbReference type="SUPFAM" id="SSF56436">
    <property type="entry name" value="C-type lectin-like"/>
    <property type="match status" value="1"/>
</dbReference>
<dbReference type="GO" id="GO:0030246">
    <property type="term" value="F:carbohydrate binding"/>
    <property type="evidence" value="ECO:0007669"/>
    <property type="project" value="UniProtKB-KW"/>
</dbReference>
<dbReference type="InterPro" id="IPR016187">
    <property type="entry name" value="CTDL_fold"/>
</dbReference>
<dbReference type="PANTHER" id="PTHR22803">
    <property type="entry name" value="MANNOSE, PHOSPHOLIPASE, LECTIN RECEPTOR RELATED"/>
    <property type="match status" value="1"/>
</dbReference>
<dbReference type="KEGG" id="xla:121401622"/>
<dbReference type="Pfam" id="PF00059">
    <property type="entry name" value="Lectin_C"/>
    <property type="match status" value="1"/>
</dbReference>
<gene>
    <name evidence="6" type="primary">LOC121401622</name>
</gene>
<keyword evidence="3" id="KW-0472">Membrane</keyword>
<dbReference type="GeneID" id="121401622"/>
<sequence length="272" mass="31952">MDRGKQQNDFDEIYENFTGTMEPTESSRKKMKVPQVPKEENLSPKFLKASEMLRRQRRLLMVLGTLLVIAFTFLIILTSLMFIYYKEKNDLLTQIATINQTIDEQKYNLLTQITTINQTLDSCISETKKIIKHKTLQTLQKERPQCESNWRAFDGSCYYIVTTKKNWEDAQATCKAMNSDLVIITSEKEQNFIERITDDSKFWIGLTRDHNVWRWQDGTILVRSEGFWYTGEPNNEAGIENCVSTWIDKKWNDIFCTNQYKAICEEKILSCI</sequence>
<dbReference type="CDD" id="cd03590">
    <property type="entry name" value="CLECT_DC-SIGN_like"/>
    <property type="match status" value="1"/>
</dbReference>
<feature type="transmembrane region" description="Helical" evidence="3">
    <location>
        <begin position="59"/>
        <end position="85"/>
    </location>
</feature>
<protein>
    <submittedName>
        <fullName evidence="6">Hepatic lectin-like</fullName>
    </submittedName>
</protein>
<dbReference type="GO" id="GO:0038023">
    <property type="term" value="F:signaling receptor activity"/>
    <property type="evidence" value="ECO:0000318"/>
    <property type="project" value="GO_Central"/>
</dbReference>
<keyword evidence="2" id="KW-1015">Disulfide bond</keyword>
<dbReference type="InterPro" id="IPR018378">
    <property type="entry name" value="C-type_lectin_CS"/>
</dbReference>
<keyword evidence="3" id="KW-1133">Transmembrane helix</keyword>
<dbReference type="InterPro" id="IPR050111">
    <property type="entry name" value="C-type_lectin/snaclec_domain"/>
</dbReference>
<evidence type="ECO:0000259" key="4">
    <source>
        <dbReference type="PROSITE" id="PS50041"/>
    </source>
</evidence>
<evidence type="ECO:0000256" key="3">
    <source>
        <dbReference type="SAM" id="Phobius"/>
    </source>
</evidence>
<reference evidence="6" key="1">
    <citation type="submission" date="2025-08" db="UniProtKB">
        <authorList>
            <consortium name="RefSeq"/>
        </authorList>
    </citation>
    <scope>IDENTIFICATION</scope>
    <source>
        <strain evidence="6">J_2021</strain>
        <tissue evidence="6">Erythrocytes</tissue>
    </source>
</reference>
<dbReference type="InterPro" id="IPR001304">
    <property type="entry name" value="C-type_lectin-like"/>
</dbReference>
<name>A0A8J1MMV6_XENLA</name>
<evidence type="ECO:0000256" key="2">
    <source>
        <dbReference type="ARBA" id="ARBA00023157"/>
    </source>
</evidence>
<dbReference type="InterPro" id="IPR016186">
    <property type="entry name" value="C-type_lectin-like/link_sf"/>
</dbReference>
<dbReference type="AlphaFoldDB" id="A0A8J1MMV6"/>
<dbReference type="OrthoDB" id="8950604at2759"/>
<feature type="domain" description="C-type lectin" evidence="4">
    <location>
        <begin position="153"/>
        <end position="265"/>
    </location>
</feature>
<dbReference type="PROSITE" id="PS00615">
    <property type="entry name" value="C_TYPE_LECTIN_1"/>
    <property type="match status" value="1"/>
</dbReference>
<dbReference type="PROSITE" id="PS50041">
    <property type="entry name" value="C_TYPE_LECTIN_2"/>
    <property type="match status" value="1"/>
</dbReference>
<evidence type="ECO:0000256" key="1">
    <source>
        <dbReference type="ARBA" id="ARBA00022734"/>
    </source>
</evidence>
<dbReference type="Gene3D" id="3.10.100.10">
    <property type="entry name" value="Mannose-Binding Protein A, subunit A"/>
    <property type="match status" value="1"/>
</dbReference>
<keyword evidence="1" id="KW-0430">Lectin</keyword>
<evidence type="ECO:0000313" key="5">
    <source>
        <dbReference type="Proteomes" id="UP000186698"/>
    </source>
</evidence>
<keyword evidence="5" id="KW-1185">Reference proteome</keyword>
<keyword evidence="3" id="KW-0812">Transmembrane</keyword>
<dbReference type="SMART" id="SM00034">
    <property type="entry name" value="CLECT"/>
    <property type="match status" value="1"/>
</dbReference>
<dbReference type="InterPro" id="IPR033989">
    <property type="entry name" value="CD209-like_CTLD"/>
</dbReference>
<organism evidence="5 6">
    <name type="scientific">Xenopus laevis</name>
    <name type="common">African clawed frog</name>
    <dbReference type="NCBI Taxonomy" id="8355"/>
    <lineage>
        <taxon>Eukaryota</taxon>
        <taxon>Metazoa</taxon>
        <taxon>Chordata</taxon>
        <taxon>Craniata</taxon>
        <taxon>Vertebrata</taxon>
        <taxon>Euteleostomi</taxon>
        <taxon>Amphibia</taxon>
        <taxon>Batrachia</taxon>
        <taxon>Anura</taxon>
        <taxon>Pipoidea</taxon>
        <taxon>Pipidae</taxon>
        <taxon>Xenopodinae</taxon>
        <taxon>Xenopus</taxon>
        <taxon>Xenopus</taxon>
    </lineage>
</organism>